<dbReference type="SUPFAM" id="SSF48371">
    <property type="entry name" value="ARM repeat"/>
    <property type="match status" value="1"/>
</dbReference>
<name>A0ABV8I4X3_9ACTN</name>
<dbReference type="PANTHER" id="PTHR12697:SF5">
    <property type="entry name" value="DEOXYHYPUSINE HYDROXYLASE"/>
    <property type="match status" value="1"/>
</dbReference>
<dbReference type="Proteomes" id="UP001595850">
    <property type="component" value="Unassembled WGS sequence"/>
</dbReference>
<dbReference type="SMART" id="SM00567">
    <property type="entry name" value="EZ_HEAT"/>
    <property type="match status" value="3"/>
</dbReference>
<dbReference type="PANTHER" id="PTHR12697">
    <property type="entry name" value="PBS LYASE HEAT-LIKE PROTEIN"/>
    <property type="match status" value="1"/>
</dbReference>
<dbReference type="Gene3D" id="1.25.10.10">
    <property type="entry name" value="Leucine-rich Repeat Variant"/>
    <property type="match status" value="2"/>
</dbReference>
<evidence type="ECO:0000313" key="2">
    <source>
        <dbReference type="Proteomes" id="UP001595850"/>
    </source>
</evidence>
<proteinExistence type="predicted"/>
<reference evidence="2" key="1">
    <citation type="journal article" date="2019" name="Int. J. Syst. Evol. Microbiol.">
        <title>The Global Catalogue of Microorganisms (GCM) 10K type strain sequencing project: providing services to taxonomists for standard genome sequencing and annotation.</title>
        <authorList>
            <consortium name="The Broad Institute Genomics Platform"/>
            <consortium name="The Broad Institute Genome Sequencing Center for Infectious Disease"/>
            <person name="Wu L."/>
            <person name="Ma J."/>
        </authorList>
    </citation>
    <scope>NUCLEOTIDE SEQUENCE [LARGE SCALE GENOMIC DNA]</scope>
    <source>
        <strain evidence="2">TBRC 4489</strain>
    </source>
</reference>
<gene>
    <name evidence="1" type="ORF">ACFOWE_13015</name>
</gene>
<keyword evidence="2" id="KW-1185">Reference proteome</keyword>
<evidence type="ECO:0000313" key="1">
    <source>
        <dbReference type="EMBL" id="MFC4059223.1"/>
    </source>
</evidence>
<protein>
    <submittedName>
        <fullName evidence="1">HEAT repeat domain-containing protein</fullName>
    </submittedName>
</protein>
<sequence length="146" mass="14488">MAAAAGDASREVRVQAARGLGVIGKPSEALAVLARDPDPLVRAEALESSGAVGAPLADLAVQALADPAWQVRVGAARCLGAAGPEHAAGPLVGALADANLDVRKAAVLALGAWAERPEVAGALRGALSDSDADVRAHARRALARVG</sequence>
<accession>A0ABV8I4X3</accession>
<comment type="caution">
    <text evidence="1">The sequence shown here is derived from an EMBL/GenBank/DDBJ whole genome shotgun (WGS) entry which is preliminary data.</text>
</comment>
<dbReference type="InterPro" id="IPR004155">
    <property type="entry name" value="PBS_lyase_HEAT"/>
</dbReference>
<dbReference type="InterPro" id="IPR016024">
    <property type="entry name" value="ARM-type_fold"/>
</dbReference>
<dbReference type="InterPro" id="IPR011989">
    <property type="entry name" value="ARM-like"/>
</dbReference>
<dbReference type="RefSeq" id="WP_377287534.1">
    <property type="nucleotide sequence ID" value="NZ_JBHSBM010000016.1"/>
</dbReference>
<dbReference type="EMBL" id="JBHSBM010000016">
    <property type="protein sequence ID" value="MFC4059223.1"/>
    <property type="molecule type" value="Genomic_DNA"/>
</dbReference>
<organism evidence="1 2">
    <name type="scientific">Planomonospora corallina</name>
    <dbReference type="NCBI Taxonomy" id="1806052"/>
    <lineage>
        <taxon>Bacteria</taxon>
        <taxon>Bacillati</taxon>
        <taxon>Actinomycetota</taxon>
        <taxon>Actinomycetes</taxon>
        <taxon>Streptosporangiales</taxon>
        <taxon>Streptosporangiaceae</taxon>
        <taxon>Planomonospora</taxon>
    </lineage>
</organism>
<dbReference type="Pfam" id="PF13646">
    <property type="entry name" value="HEAT_2"/>
    <property type="match status" value="2"/>
</dbReference>